<dbReference type="InterPro" id="IPR013151">
    <property type="entry name" value="Immunoglobulin_dom"/>
</dbReference>
<proteinExistence type="predicted"/>
<dbReference type="SMART" id="SM00409">
    <property type="entry name" value="IG"/>
    <property type="match status" value="1"/>
</dbReference>
<keyword evidence="3" id="KW-0393">Immunoglobulin domain</keyword>
<name>A0A669DIL6_ORENI</name>
<dbReference type="Ensembl" id="ENSONIT00000057736.1">
    <property type="protein sequence ID" value="ENSONIP00000060454.1"/>
    <property type="gene ID" value="ENSONIG00000039293.1"/>
</dbReference>
<dbReference type="Proteomes" id="UP000005207">
    <property type="component" value="Unplaced"/>
</dbReference>
<dbReference type="Gene3D" id="2.60.40.10">
    <property type="entry name" value="Immunoglobulins"/>
    <property type="match status" value="2"/>
</dbReference>
<evidence type="ECO:0000256" key="4">
    <source>
        <dbReference type="SAM" id="Phobius"/>
    </source>
</evidence>
<dbReference type="PROSITE" id="PS50835">
    <property type="entry name" value="IG_LIKE"/>
    <property type="match status" value="1"/>
</dbReference>
<evidence type="ECO:0000313" key="6">
    <source>
        <dbReference type="Ensembl" id="ENSONIP00000060454.1"/>
    </source>
</evidence>
<reference evidence="6" key="2">
    <citation type="submission" date="2025-09" db="UniProtKB">
        <authorList>
            <consortium name="Ensembl"/>
        </authorList>
    </citation>
    <scope>IDENTIFICATION</scope>
</reference>
<dbReference type="GO" id="GO:0007166">
    <property type="term" value="P:cell surface receptor signaling pathway"/>
    <property type="evidence" value="ECO:0007669"/>
    <property type="project" value="TreeGrafter"/>
</dbReference>
<keyword evidence="4" id="KW-0812">Transmembrane</keyword>
<dbReference type="InterPro" id="IPR003599">
    <property type="entry name" value="Ig_sub"/>
</dbReference>
<accession>A0A669DIL6</accession>
<keyword evidence="2" id="KW-1015">Disulfide bond</keyword>
<evidence type="ECO:0000256" key="3">
    <source>
        <dbReference type="ARBA" id="ARBA00023319"/>
    </source>
</evidence>
<dbReference type="InterPro" id="IPR050488">
    <property type="entry name" value="Ig_Fc_receptor"/>
</dbReference>
<dbReference type="GO" id="GO:0009897">
    <property type="term" value="C:external side of plasma membrane"/>
    <property type="evidence" value="ECO:0007669"/>
    <property type="project" value="TreeGrafter"/>
</dbReference>
<protein>
    <recommendedName>
        <fullName evidence="5">Ig-like domain-containing protein</fullName>
    </recommendedName>
</protein>
<evidence type="ECO:0000256" key="1">
    <source>
        <dbReference type="ARBA" id="ARBA00022729"/>
    </source>
</evidence>
<dbReference type="PANTHER" id="PTHR11481">
    <property type="entry name" value="IMMUNOGLOBULIN FC RECEPTOR"/>
    <property type="match status" value="1"/>
</dbReference>
<dbReference type="SUPFAM" id="SSF48726">
    <property type="entry name" value="Immunoglobulin"/>
    <property type="match status" value="1"/>
</dbReference>
<sequence length="216" mass="23120">KQSVRLQQEHKYIYSVCVCVCPCVCVCVCVCPPVSLSVSPNLQQFFSGSSSVSLSCDDDGQTADGWTVKRTRGGLTEDCGAAAGFGRVHGSSCVLDRSVSSDGSYFCENSSGQQSDEVSIIVSDKGVILEIPALPVWTGSDLTVRCRERSSDTAAAYFSFNGRRIGSQSKSELIIRRVKQSDEGLYSCATEAFGSSPQSFLRVTGQNSDITSCLQT</sequence>
<reference evidence="6" key="1">
    <citation type="submission" date="2025-08" db="UniProtKB">
        <authorList>
            <consortium name="Ensembl"/>
        </authorList>
    </citation>
    <scope>IDENTIFICATION</scope>
</reference>
<evidence type="ECO:0000256" key="2">
    <source>
        <dbReference type="ARBA" id="ARBA00023157"/>
    </source>
</evidence>
<dbReference type="PANTHER" id="PTHR11481:SF64">
    <property type="entry name" value="FC RECEPTOR-LIKE PROTEIN 4"/>
    <property type="match status" value="1"/>
</dbReference>
<dbReference type="Pfam" id="PF00047">
    <property type="entry name" value="ig"/>
    <property type="match status" value="1"/>
</dbReference>
<dbReference type="InterPro" id="IPR036179">
    <property type="entry name" value="Ig-like_dom_sf"/>
</dbReference>
<keyword evidence="7" id="KW-1185">Reference proteome</keyword>
<evidence type="ECO:0000313" key="7">
    <source>
        <dbReference type="Proteomes" id="UP000005207"/>
    </source>
</evidence>
<dbReference type="InParanoid" id="A0A669DIL6"/>
<dbReference type="AlphaFoldDB" id="A0A669DIL6"/>
<feature type="domain" description="Ig-like" evidence="5">
    <location>
        <begin position="32"/>
        <end position="204"/>
    </location>
</feature>
<feature type="transmembrane region" description="Helical" evidence="4">
    <location>
        <begin position="12"/>
        <end position="35"/>
    </location>
</feature>
<evidence type="ECO:0000259" key="5">
    <source>
        <dbReference type="PROSITE" id="PS50835"/>
    </source>
</evidence>
<organism evidence="6 7">
    <name type="scientific">Oreochromis niloticus</name>
    <name type="common">Nile tilapia</name>
    <name type="synonym">Tilapia nilotica</name>
    <dbReference type="NCBI Taxonomy" id="8128"/>
    <lineage>
        <taxon>Eukaryota</taxon>
        <taxon>Metazoa</taxon>
        <taxon>Chordata</taxon>
        <taxon>Craniata</taxon>
        <taxon>Vertebrata</taxon>
        <taxon>Euteleostomi</taxon>
        <taxon>Actinopterygii</taxon>
        <taxon>Neopterygii</taxon>
        <taxon>Teleostei</taxon>
        <taxon>Neoteleostei</taxon>
        <taxon>Acanthomorphata</taxon>
        <taxon>Ovalentaria</taxon>
        <taxon>Cichlomorphae</taxon>
        <taxon>Cichliformes</taxon>
        <taxon>Cichlidae</taxon>
        <taxon>African cichlids</taxon>
        <taxon>Pseudocrenilabrinae</taxon>
        <taxon>Oreochromini</taxon>
        <taxon>Oreochromis</taxon>
    </lineage>
</organism>
<dbReference type="InterPro" id="IPR013783">
    <property type="entry name" value="Ig-like_fold"/>
</dbReference>
<keyword evidence="4" id="KW-0472">Membrane</keyword>
<keyword evidence="4" id="KW-1133">Transmembrane helix</keyword>
<dbReference type="GeneTree" id="ENSGT01150000287155"/>
<dbReference type="GO" id="GO:0006955">
    <property type="term" value="P:immune response"/>
    <property type="evidence" value="ECO:0007669"/>
    <property type="project" value="TreeGrafter"/>
</dbReference>
<dbReference type="InterPro" id="IPR007110">
    <property type="entry name" value="Ig-like_dom"/>
</dbReference>
<dbReference type="GO" id="GO:0004888">
    <property type="term" value="F:transmembrane signaling receptor activity"/>
    <property type="evidence" value="ECO:0007669"/>
    <property type="project" value="TreeGrafter"/>
</dbReference>
<keyword evidence="1" id="KW-0732">Signal</keyword>